<name>A0A7W7IHG0_9ACTN</name>
<protein>
    <recommendedName>
        <fullName evidence="1">DUF397 domain-containing protein</fullName>
    </recommendedName>
</protein>
<accession>A0A7W7IHG0</accession>
<proteinExistence type="predicted"/>
<reference evidence="3 4" key="2">
    <citation type="submission" date="2020-08" db="EMBL/GenBank/DDBJ databases">
        <title>Sequencing the genomes of 1000 actinobacteria strains.</title>
        <authorList>
            <person name="Klenk H.-P."/>
        </authorList>
    </citation>
    <scope>NUCLEOTIDE SEQUENCE [LARGE SCALE GENOMIC DNA]</scope>
    <source>
        <strain evidence="3 4">DSM 44772</strain>
    </source>
</reference>
<dbReference type="Pfam" id="PF04149">
    <property type="entry name" value="DUF397"/>
    <property type="match status" value="1"/>
</dbReference>
<sequence length="62" mass="6929">MHYSNWRKSRISEANGACLEVAVSDHGNIRVRDSKQGDPGPVLDFSPREWSQLMEAIRSAGD</sequence>
<comment type="caution">
    <text evidence="3">The sequence shown here is derived from an EMBL/GenBank/DDBJ whole genome shotgun (WGS) entry which is preliminary data.</text>
</comment>
<keyword evidence="5" id="KW-1185">Reference proteome</keyword>
<dbReference type="EMBL" id="BAAAHD010000098">
    <property type="protein sequence ID" value="GAA0600963.1"/>
    <property type="molecule type" value="Genomic_DNA"/>
</dbReference>
<dbReference type="Proteomes" id="UP000549343">
    <property type="component" value="Unassembled WGS sequence"/>
</dbReference>
<evidence type="ECO:0000313" key="2">
    <source>
        <dbReference type="EMBL" id="GAA0600963.1"/>
    </source>
</evidence>
<evidence type="ECO:0000313" key="4">
    <source>
        <dbReference type="Proteomes" id="UP000549343"/>
    </source>
</evidence>
<dbReference type="AlphaFoldDB" id="A0A7W7IHG0"/>
<dbReference type="Proteomes" id="UP001501427">
    <property type="component" value="Unassembled WGS sequence"/>
</dbReference>
<feature type="domain" description="DUF397" evidence="1">
    <location>
        <begin position="5"/>
        <end position="58"/>
    </location>
</feature>
<dbReference type="RefSeq" id="WP_184890825.1">
    <property type="nucleotide sequence ID" value="NZ_BAAAHD010000098.1"/>
</dbReference>
<dbReference type="InterPro" id="IPR007278">
    <property type="entry name" value="DUF397"/>
</dbReference>
<evidence type="ECO:0000259" key="1">
    <source>
        <dbReference type="Pfam" id="PF04149"/>
    </source>
</evidence>
<gene>
    <name evidence="3" type="ORF">F4557_005458</name>
    <name evidence="2" type="ORF">GCM10009546_73690</name>
</gene>
<dbReference type="EMBL" id="JACHMV010000001">
    <property type="protein sequence ID" value="MBB4777040.1"/>
    <property type="molecule type" value="Genomic_DNA"/>
</dbReference>
<organism evidence="3 4">
    <name type="scientific">Actinomadura livida</name>
    <dbReference type="NCBI Taxonomy" id="79909"/>
    <lineage>
        <taxon>Bacteria</taxon>
        <taxon>Bacillati</taxon>
        <taxon>Actinomycetota</taxon>
        <taxon>Actinomycetes</taxon>
        <taxon>Streptosporangiales</taxon>
        <taxon>Thermomonosporaceae</taxon>
        <taxon>Actinomadura</taxon>
    </lineage>
</organism>
<reference evidence="2 5" key="1">
    <citation type="journal article" date="2019" name="Int. J. Syst. Evol. Microbiol.">
        <title>The Global Catalogue of Microorganisms (GCM) 10K type strain sequencing project: providing services to taxonomists for standard genome sequencing and annotation.</title>
        <authorList>
            <consortium name="The Broad Institute Genomics Platform"/>
            <consortium name="The Broad Institute Genome Sequencing Center for Infectious Disease"/>
            <person name="Wu L."/>
            <person name="Ma J."/>
        </authorList>
    </citation>
    <scope>NUCLEOTIDE SEQUENCE [LARGE SCALE GENOMIC DNA]</scope>
    <source>
        <strain evidence="2 5">JCM 10667</strain>
    </source>
</reference>
<evidence type="ECO:0000313" key="3">
    <source>
        <dbReference type="EMBL" id="MBB4777040.1"/>
    </source>
</evidence>
<evidence type="ECO:0000313" key="5">
    <source>
        <dbReference type="Proteomes" id="UP001501427"/>
    </source>
</evidence>
<reference evidence="2" key="3">
    <citation type="submission" date="2023-12" db="EMBL/GenBank/DDBJ databases">
        <authorList>
            <person name="Sun Q."/>
            <person name="Inoue M."/>
        </authorList>
    </citation>
    <scope>NUCLEOTIDE SEQUENCE</scope>
    <source>
        <strain evidence="2">JCM 10667</strain>
    </source>
</reference>